<feature type="domain" description="HU" evidence="2">
    <location>
        <begin position="1"/>
        <end position="118"/>
    </location>
</feature>
<dbReference type="Gene3D" id="4.10.520.10">
    <property type="entry name" value="IHF-like DNA-binding proteins"/>
    <property type="match status" value="1"/>
</dbReference>
<comment type="caution">
    <text evidence="3">The sequence shown here is derived from an EMBL/GenBank/DDBJ whole genome shotgun (WGS) entry which is preliminary data.</text>
</comment>
<dbReference type="SUPFAM" id="SSF47729">
    <property type="entry name" value="IHF-like DNA-binding proteins"/>
    <property type="match status" value="1"/>
</dbReference>
<dbReference type="RefSeq" id="WP_006949981.1">
    <property type="nucleotide sequence ID" value="NZ_GL397214.1"/>
</dbReference>
<dbReference type="STRING" id="862515.HMPREF0658_1744"/>
<dbReference type="BioCyc" id="PMAR862515-HMP:GMOO-1769-MONOMER"/>
<reference evidence="3" key="1">
    <citation type="submission" date="2010-07" db="EMBL/GenBank/DDBJ databases">
        <authorList>
            <person name="Muzny D."/>
            <person name="Qin X."/>
            <person name="Deng J."/>
            <person name="Jiang H."/>
            <person name="Liu Y."/>
            <person name="Qu J."/>
            <person name="Song X.-Z."/>
            <person name="Zhang L."/>
            <person name="Thornton R."/>
            <person name="Coyle M."/>
            <person name="Francisco L."/>
            <person name="Jackson L."/>
            <person name="Javaid M."/>
            <person name="Korchina V."/>
            <person name="Kovar C."/>
            <person name="Mata R."/>
            <person name="Mathew T."/>
            <person name="Ngo R."/>
            <person name="Nguyen L."/>
            <person name="Nguyen N."/>
            <person name="Okwuonu G."/>
            <person name="Ongeri F."/>
            <person name="Pham C."/>
            <person name="Simmons D."/>
            <person name="Wilczek-Boney K."/>
            <person name="Hale W."/>
            <person name="Jakkamsetti A."/>
            <person name="Pham P."/>
            <person name="Ruth R."/>
            <person name="San Lucas F."/>
            <person name="Warren J."/>
            <person name="Zhang J."/>
            <person name="Zhao Z."/>
            <person name="Zhou C."/>
            <person name="Zhu D."/>
            <person name="Lee S."/>
            <person name="Bess C."/>
            <person name="Blankenburg K."/>
            <person name="Forbes L."/>
            <person name="Fu Q."/>
            <person name="Gubbala S."/>
            <person name="Hirani K."/>
            <person name="Jayaseelan J.C."/>
            <person name="Lara F."/>
            <person name="Munidasa M."/>
            <person name="Palculict T."/>
            <person name="Patil S."/>
            <person name="Pu L.-L."/>
            <person name="Saada N."/>
            <person name="Tang L."/>
            <person name="Weissenberger G."/>
            <person name="Zhu Y."/>
            <person name="Hemphill L."/>
            <person name="Shang Y."/>
            <person name="Youmans B."/>
            <person name="Ayvaz T."/>
            <person name="Ross M."/>
            <person name="Santibanez J."/>
            <person name="Aqrawi P."/>
            <person name="Gross S."/>
            <person name="Joshi V."/>
            <person name="Fowler G."/>
            <person name="Nazareth L."/>
            <person name="Reid J."/>
            <person name="Worley K."/>
            <person name="Petrosino J."/>
            <person name="Highlander S."/>
            <person name="Gibbs R."/>
        </authorList>
    </citation>
    <scope>NUCLEOTIDE SEQUENCE [LARGE SCALE GENOMIC DNA]</scope>
    <source>
        <strain evidence="3">DSM 16973</strain>
    </source>
</reference>
<protein>
    <submittedName>
        <fullName evidence="3">DNA-binding protein</fullName>
    </submittedName>
</protein>
<evidence type="ECO:0000259" key="2">
    <source>
        <dbReference type="Pfam" id="PF18291"/>
    </source>
</evidence>
<accession>E0NU91</accession>
<organism evidence="3 4">
    <name type="scientific">Hoylesella marshii DSM 16973 = JCM 13450</name>
    <dbReference type="NCBI Taxonomy" id="862515"/>
    <lineage>
        <taxon>Bacteria</taxon>
        <taxon>Pseudomonadati</taxon>
        <taxon>Bacteroidota</taxon>
        <taxon>Bacteroidia</taxon>
        <taxon>Bacteroidales</taxon>
        <taxon>Prevotellaceae</taxon>
        <taxon>Hoylesella</taxon>
    </lineage>
</organism>
<dbReference type="GO" id="GO:0003677">
    <property type="term" value="F:DNA binding"/>
    <property type="evidence" value="ECO:0007669"/>
    <property type="project" value="UniProtKB-KW"/>
</dbReference>
<dbReference type="Pfam" id="PF18291">
    <property type="entry name" value="HU-HIG"/>
    <property type="match status" value="1"/>
</dbReference>
<gene>
    <name evidence="3" type="ORF">HMPREF0658_1744</name>
</gene>
<proteinExistence type="predicted"/>
<dbReference type="HOGENOM" id="CLU_112331_1_1_10"/>
<keyword evidence="1 3" id="KW-0238">DNA-binding</keyword>
<keyword evidence="4" id="KW-1185">Reference proteome</keyword>
<evidence type="ECO:0000313" key="3">
    <source>
        <dbReference type="EMBL" id="EFM01358.1"/>
    </source>
</evidence>
<sequence length="149" mass="16877">MAILYKLYQEKRQHSPNKNKWYARAIHNGTINLNTLATIMQRNCTVKKSDILAVLSELVEVMQDQLQQSMRVKIDGLGSFKLGLRSRPAESVAQFSPNKHIVGMRVNFQPEVKIDRKNHTRAIVFLSGAKVQETAKNTVIAQKTPKPGH</sequence>
<dbReference type="AlphaFoldDB" id="E0NU91"/>
<evidence type="ECO:0000313" key="4">
    <source>
        <dbReference type="Proteomes" id="UP000004394"/>
    </source>
</evidence>
<dbReference type="Proteomes" id="UP000004394">
    <property type="component" value="Unassembled WGS sequence"/>
</dbReference>
<dbReference type="eggNOG" id="COG0776">
    <property type="taxonomic scope" value="Bacteria"/>
</dbReference>
<dbReference type="InterPro" id="IPR041607">
    <property type="entry name" value="HU-HIG"/>
</dbReference>
<name>E0NU91_9BACT</name>
<dbReference type="EMBL" id="AEEI01000051">
    <property type="protein sequence ID" value="EFM01358.1"/>
    <property type="molecule type" value="Genomic_DNA"/>
</dbReference>
<evidence type="ECO:0000256" key="1">
    <source>
        <dbReference type="ARBA" id="ARBA00023125"/>
    </source>
</evidence>
<dbReference type="InterPro" id="IPR010992">
    <property type="entry name" value="IHF-like_DNA-bd_dom_sf"/>
</dbReference>